<reference evidence="7 8" key="1">
    <citation type="submission" date="2020-10" db="EMBL/GenBank/DDBJ databases">
        <title>Myceligenerans pegani sp. nov., an endophytic actinomycete isolated from Peganum harmala L. in Xinjiang, China.</title>
        <authorList>
            <person name="Xin L."/>
        </authorList>
    </citation>
    <scope>NUCLEOTIDE SEQUENCE [LARGE SCALE GENOMIC DNA]</scope>
    <source>
        <strain evidence="7 8">TRM65318</strain>
    </source>
</reference>
<sequence>MPRIVDHAERRREIVVAVWAIVARRGFEGVTLRAVAAEAGISVGRVQHYYSSRTELVRDGCRRMLEEARAGFAARTESLPPLERLRALVHRAVPTTPEWALGTIVWQAYQAKSVDDVAIAGMVTDAHTAAVQQAAGFIDDARRDGTLPDGDDPAALALRLLATSEGYAARVIAGSLDADDALRALDRDIDALRG</sequence>
<dbReference type="InterPro" id="IPR001647">
    <property type="entry name" value="HTH_TetR"/>
</dbReference>
<keyword evidence="2" id="KW-0805">Transcription regulation</keyword>
<comment type="caution">
    <text evidence="7">The sequence shown here is derived from an EMBL/GenBank/DDBJ whole genome shotgun (WGS) entry which is preliminary data.</text>
</comment>
<evidence type="ECO:0000256" key="1">
    <source>
        <dbReference type="ARBA" id="ARBA00022491"/>
    </source>
</evidence>
<dbReference type="PANTHER" id="PTHR30055:SF226">
    <property type="entry name" value="HTH-TYPE TRANSCRIPTIONAL REGULATOR PKSA"/>
    <property type="match status" value="1"/>
</dbReference>
<dbReference type="InterPro" id="IPR009057">
    <property type="entry name" value="Homeodomain-like_sf"/>
</dbReference>
<dbReference type="Gene3D" id="1.10.357.10">
    <property type="entry name" value="Tetracycline Repressor, domain 2"/>
    <property type="match status" value="1"/>
</dbReference>
<evidence type="ECO:0000313" key="8">
    <source>
        <dbReference type="Proteomes" id="UP000625527"/>
    </source>
</evidence>
<feature type="DNA-binding region" description="H-T-H motif" evidence="5">
    <location>
        <begin position="31"/>
        <end position="50"/>
    </location>
</feature>
<protein>
    <submittedName>
        <fullName evidence="7">TetR family transcriptional regulator</fullName>
    </submittedName>
</protein>
<evidence type="ECO:0000256" key="3">
    <source>
        <dbReference type="ARBA" id="ARBA00023125"/>
    </source>
</evidence>
<dbReference type="Pfam" id="PF00440">
    <property type="entry name" value="TetR_N"/>
    <property type="match status" value="1"/>
</dbReference>
<keyword evidence="4" id="KW-0804">Transcription</keyword>
<organism evidence="7 8">
    <name type="scientific">Myceligenerans pegani</name>
    <dbReference type="NCBI Taxonomy" id="2776917"/>
    <lineage>
        <taxon>Bacteria</taxon>
        <taxon>Bacillati</taxon>
        <taxon>Actinomycetota</taxon>
        <taxon>Actinomycetes</taxon>
        <taxon>Micrococcales</taxon>
        <taxon>Promicromonosporaceae</taxon>
        <taxon>Myceligenerans</taxon>
    </lineage>
</organism>
<dbReference type="InterPro" id="IPR039538">
    <property type="entry name" value="BetI_C"/>
</dbReference>
<keyword evidence="8" id="KW-1185">Reference proteome</keyword>
<dbReference type="InterPro" id="IPR036271">
    <property type="entry name" value="Tet_transcr_reg_TetR-rel_C_sf"/>
</dbReference>
<dbReference type="PROSITE" id="PS50977">
    <property type="entry name" value="HTH_TETR_2"/>
    <property type="match status" value="1"/>
</dbReference>
<keyword evidence="3 5" id="KW-0238">DNA-binding</keyword>
<evidence type="ECO:0000259" key="6">
    <source>
        <dbReference type="PROSITE" id="PS50977"/>
    </source>
</evidence>
<proteinExistence type="predicted"/>
<dbReference type="EMBL" id="JADAQT010000089">
    <property type="protein sequence ID" value="MBE1876836.1"/>
    <property type="molecule type" value="Genomic_DNA"/>
</dbReference>
<dbReference type="Pfam" id="PF13977">
    <property type="entry name" value="TetR_C_6"/>
    <property type="match status" value="1"/>
</dbReference>
<name>A0ABR9N0M6_9MICO</name>
<evidence type="ECO:0000313" key="7">
    <source>
        <dbReference type="EMBL" id="MBE1876836.1"/>
    </source>
</evidence>
<dbReference type="Proteomes" id="UP000625527">
    <property type="component" value="Unassembled WGS sequence"/>
</dbReference>
<dbReference type="PANTHER" id="PTHR30055">
    <property type="entry name" value="HTH-TYPE TRANSCRIPTIONAL REGULATOR RUTR"/>
    <property type="match status" value="1"/>
</dbReference>
<dbReference type="SUPFAM" id="SSF48498">
    <property type="entry name" value="Tetracyclin repressor-like, C-terminal domain"/>
    <property type="match status" value="1"/>
</dbReference>
<dbReference type="RefSeq" id="WP_192863392.1">
    <property type="nucleotide sequence ID" value="NZ_JADAQT010000089.1"/>
</dbReference>
<evidence type="ECO:0000256" key="2">
    <source>
        <dbReference type="ARBA" id="ARBA00023015"/>
    </source>
</evidence>
<feature type="domain" description="HTH tetR-type" evidence="6">
    <location>
        <begin position="8"/>
        <end position="68"/>
    </location>
</feature>
<dbReference type="SUPFAM" id="SSF46689">
    <property type="entry name" value="Homeodomain-like"/>
    <property type="match status" value="1"/>
</dbReference>
<accession>A0ABR9N0M6</accession>
<evidence type="ECO:0000256" key="4">
    <source>
        <dbReference type="ARBA" id="ARBA00023163"/>
    </source>
</evidence>
<evidence type="ECO:0000256" key="5">
    <source>
        <dbReference type="PROSITE-ProRule" id="PRU00335"/>
    </source>
</evidence>
<keyword evidence="1" id="KW-0678">Repressor</keyword>
<gene>
    <name evidence="7" type="ORF">IHE71_14145</name>
</gene>
<dbReference type="InterPro" id="IPR050109">
    <property type="entry name" value="HTH-type_TetR-like_transc_reg"/>
</dbReference>